<evidence type="ECO:0000256" key="5">
    <source>
        <dbReference type="ARBA" id="ARBA00023049"/>
    </source>
</evidence>
<dbReference type="GO" id="GO:0006508">
    <property type="term" value="P:proteolysis"/>
    <property type="evidence" value="ECO:0007669"/>
    <property type="project" value="UniProtKB-KW"/>
</dbReference>
<dbReference type="InterPro" id="IPR025657">
    <property type="entry name" value="RadC_JAB"/>
</dbReference>
<feature type="region of interest" description="Disordered" evidence="7">
    <location>
        <begin position="1"/>
        <end position="34"/>
    </location>
</feature>
<dbReference type="AlphaFoldDB" id="E0XXT8"/>
<dbReference type="GO" id="GO:0046872">
    <property type="term" value="F:metal ion binding"/>
    <property type="evidence" value="ECO:0007669"/>
    <property type="project" value="UniProtKB-KW"/>
</dbReference>
<dbReference type="InterPro" id="IPR037518">
    <property type="entry name" value="MPN"/>
</dbReference>
<keyword evidence="3" id="KW-0378">Hydrolase</keyword>
<dbReference type="NCBIfam" id="TIGR00608">
    <property type="entry name" value="radc"/>
    <property type="match status" value="1"/>
</dbReference>
<dbReference type="CDD" id="cd08071">
    <property type="entry name" value="MPN_DUF2466"/>
    <property type="match status" value="1"/>
</dbReference>
<protein>
    <submittedName>
        <fullName evidence="9">DNA repair proteins</fullName>
    </submittedName>
</protein>
<comment type="similarity">
    <text evidence="6">Belongs to the UPF0758 family.</text>
</comment>
<dbReference type="InterPro" id="IPR020891">
    <property type="entry name" value="UPF0758_CS"/>
</dbReference>
<organism evidence="9">
    <name type="scientific">uncultured delta proteobacterium HF0200_14D13</name>
    <dbReference type="NCBI Taxonomy" id="710830"/>
    <lineage>
        <taxon>Bacteria</taxon>
        <taxon>Deltaproteobacteria</taxon>
        <taxon>environmental samples</taxon>
    </lineage>
</organism>
<proteinExistence type="inferred from homology"/>
<evidence type="ECO:0000256" key="6">
    <source>
        <dbReference type="RuleBase" id="RU003797"/>
    </source>
</evidence>
<name>E0XXT8_9DELT</name>
<dbReference type="InterPro" id="IPR001405">
    <property type="entry name" value="UPF0758"/>
</dbReference>
<reference evidence="9" key="1">
    <citation type="journal article" date="2011" name="Environ. Microbiol.">
        <title>Time-series analyses of Monterey Bay coastal microbial picoplankton using a 'genome proxy' microarray.</title>
        <authorList>
            <person name="Rich V.I."/>
            <person name="Pham V.D."/>
            <person name="Eppley J."/>
            <person name="Shi Y."/>
            <person name="DeLong E.F."/>
        </authorList>
    </citation>
    <scope>NUCLEOTIDE SEQUENCE</scope>
</reference>
<dbReference type="SUPFAM" id="SSF102712">
    <property type="entry name" value="JAB1/MPN domain"/>
    <property type="match status" value="1"/>
</dbReference>
<dbReference type="GO" id="GO:0008237">
    <property type="term" value="F:metallopeptidase activity"/>
    <property type="evidence" value="ECO:0007669"/>
    <property type="project" value="UniProtKB-KW"/>
</dbReference>
<dbReference type="PROSITE" id="PS01302">
    <property type="entry name" value="UPF0758"/>
    <property type="match status" value="1"/>
</dbReference>
<dbReference type="Pfam" id="PF04002">
    <property type="entry name" value="RadC"/>
    <property type="match status" value="1"/>
</dbReference>
<evidence type="ECO:0000256" key="1">
    <source>
        <dbReference type="ARBA" id="ARBA00022670"/>
    </source>
</evidence>
<keyword evidence="1" id="KW-0645">Protease</keyword>
<keyword evidence="2" id="KW-0479">Metal-binding</keyword>
<dbReference type="PANTHER" id="PTHR30471:SF3">
    <property type="entry name" value="UPF0758 PROTEIN YEES-RELATED"/>
    <property type="match status" value="1"/>
</dbReference>
<evidence type="ECO:0000259" key="8">
    <source>
        <dbReference type="PROSITE" id="PS50249"/>
    </source>
</evidence>
<evidence type="ECO:0000256" key="3">
    <source>
        <dbReference type="ARBA" id="ARBA00022801"/>
    </source>
</evidence>
<keyword evidence="4" id="KW-0862">Zinc</keyword>
<sequence>MAKGLNRIPKRPRRITEAEGNHGGRVGTTKHDEQRLQIRKPCDGAHPRIPKILEFGLQCPDFLNGGSLLAQCGCCGLKLPELVKVEVGKIVWPGDAEKNQEAAQHEAKDSTEGVFHEFLVGCFEVIGRAAFLLAVSCRTLEVFSTYLSVAQGIGKKSHGKTMSESAPFFHSLKGNNFFNEQYQLIEIKYKPQRPTLSRAELYRKWLDAYLPSIGVRMHPGAPFEGLRGVYQLVEQLDGAYTRQDELKHLLHQCHALTPIQQEKLSGAINRVFQLIEQTDLNPERLVETRNLESWWALFPERQAWRVLEWLRSLGLEVPCSRDGFRAWSRVVRGHTPKSGDHPREWVQQCRQEGAEAWGDAINADRTAARFAGAWSHSEEGGPCMDTPDCENCFLQKQCRWKQGGPSEEMSTTDLIRKEYWVQIEEIDIIENILNLDREEKEALEELGELGALKALDRNKLTELQQKVAADSELPTKLRLLKELCRHYAEKRLQPSTQYRSSSDIFAHLREQFREAAQEQFLVVLLDNKHRVLEEVNVTQGLLNKSLVHPREVFARAVEARAAALVCVHNHPSGDPEPSPEDRRITERLVESGKLIGIQVLDHVVIGRDDYFSFADKGLL</sequence>
<feature type="domain" description="MPN" evidence="8">
    <location>
        <begin position="497"/>
        <end position="619"/>
    </location>
</feature>
<dbReference type="EMBL" id="GU474914">
    <property type="protein sequence ID" value="ADI19229.1"/>
    <property type="molecule type" value="Genomic_DNA"/>
</dbReference>
<accession>E0XXT8</accession>
<dbReference type="PROSITE" id="PS50249">
    <property type="entry name" value="MPN"/>
    <property type="match status" value="1"/>
</dbReference>
<evidence type="ECO:0000256" key="7">
    <source>
        <dbReference type="SAM" id="MobiDB-lite"/>
    </source>
</evidence>
<evidence type="ECO:0000256" key="4">
    <source>
        <dbReference type="ARBA" id="ARBA00022833"/>
    </source>
</evidence>
<dbReference type="Gene3D" id="3.40.140.10">
    <property type="entry name" value="Cytidine Deaminase, domain 2"/>
    <property type="match status" value="1"/>
</dbReference>
<dbReference type="PANTHER" id="PTHR30471">
    <property type="entry name" value="DNA REPAIR PROTEIN RADC"/>
    <property type="match status" value="1"/>
</dbReference>
<evidence type="ECO:0000313" key="9">
    <source>
        <dbReference type="EMBL" id="ADI19229.1"/>
    </source>
</evidence>
<keyword evidence="5" id="KW-0482">Metalloprotease</keyword>
<evidence type="ECO:0000256" key="2">
    <source>
        <dbReference type="ARBA" id="ARBA00022723"/>
    </source>
</evidence>